<keyword evidence="4 10" id="KW-0547">Nucleotide-binding</keyword>
<sequence length="331" mass="35911">MIKEILKEVEAIDAQIETLRAAAPEAADMPEEEILGTESVGPQPDGGIAKSAEMAELVAKRGELLESCAELTPADRVFLARHPARPHIDEFISVLFTDFFEQRGDRHSGEDAAILGGIARYKGMPVTVIGHRKGSTLEENMRYNFGMPEPEGYRKALRLMKQAEKFGRPIITFIDTPGAYPGKQAEEHGQGEAIARNLAEMSALSVPVIAVVTGEGSSGGALALGVANHILMLENAVYSVLSPEGFASILWKDSSRSGEACEVMKLTAQDLYQGGVVEEVIPEPLGGAQRDHDKLFAVLDTVLERHLAELCKMGGKALAEQRYKKYRQIGL</sequence>
<comment type="subunit">
    <text evidence="10">Acetyl-CoA carboxylase is a heterohexamer composed of biotin carboxyl carrier protein (AccB), biotin carboxylase (AccC) and two subunits each of ACCase subunit alpha (AccA) and ACCase subunit beta (AccD).</text>
</comment>
<dbReference type="PANTHER" id="PTHR42853:SF3">
    <property type="entry name" value="ACETYL-COENZYME A CARBOXYLASE CARBOXYL TRANSFERASE SUBUNIT ALPHA, CHLOROPLASTIC"/>
    <property type="match status" value="1"/>
</dbReference>
<keyword evidence="10" id="KW-0963">Cytoplasm</keyword>
<keyword evidence="2 10" id="KW-0444">Lipid biosynthesis</keyword>
<evidence type="ECO:0000256" key="7">
    <source>
        <dbReference type="ARBA" id="ARBA00023098"/>
    </source>
</evidence>
<dbReference type="Proteomes" id="UP000886803">
    <property type="component" value="Unassembled WGS sequence"/>
</dbReference>
<dbReference type="EMBL" id="DWYG01000014">
    <property type="protein sequence ID" value="HJB41129.1"/>
    <property type="molecule type" value="Genomic_DNA"/>
</dbReference>
<dbReference type="GO" id="GO:0003989">
    <property type="term" value="F:acetyl-CoA carboxylase activity"/>
    <property type="evidence" value="ECO:0007669"/>
    <property type="project" value="InterPro"/>
</dbReference>
<dbReference type="PROSITE" id="PS50989">
    <property type="entry name" value="COA_CT_CTER"/>
    <property type="match status" value="1"/>
</dbReference>
<keyword evidence="6 10" id="KW-0067">ATP-binding</keyword>
<comment type="catalytic activity">
    <reaction evidence="9 10">
        <text>N(6)-carboxybiotinyl-L-lysyl-[protein] + acetyl-CoA = N(6)-biotinyl-L-lysyl-[protein] + malonyl-CoA</text>
        <dbReference type="Rhea" id="RHEA:54728"/>
        <dbReference type="Rhea" id="RHEA-COMP:10505"/>
        <dbReference type="Rhea" id="RHEA-COMP:10506"/>
        <dbReference type="ChEBI" id="CHEBI:57288"/>
        <dbReference type="ChEBI" id="CHEBI:57384"/>
        <dbReference type="ChEBI" id="CHEBI:83144"/>
        <dbReference type="ChEBI" id="CHEBI:83145"/>
        <dbReference type="EC" id="2.1.3.15"/>
    </reaction>
</comment>
<evidence type="ECO:0000313" key="13">
    <source>
        <dbReference type="Proteomes" id="UP000886803"/>
    </source>
</evidence>
<accession>A0A9D2M5N2</accession>
<protein>
    <recommendedName>
        <fullName evidence="10">Acetyl-coenzyme A carboxylase carboxyl transferase subunit alpha</fullName>
        <shortName evidence="10">ACCase subunit alpha</shortName>
        <shortName evidence="10">Acetyl-CoA carboxylase carboxyltransferase subunit alpha</shortName>
        <ecNumber evidence="10">2.1.3.15</ecNumber>
    </recommendedName>
</protein>
<dbReference type="GO" id="GO:0006633">
    <property type="term" value="P:fatty acid biosynthetic process"/>
    <property type="evidence" value="ECO:0007669"/>
    <property type="project" value="UniProtKB-KW"/>
</dbReference>
<dbReference type="InterPro" id="IPR029045">
    <property type="entry name" value="ClpP/crotonase-like_dom_sf"/>
</dbReference>
<dbReference type="GO" id="GO:0005524">
    <property type="term" value="F:ATP binding"/>
    <property type="evidence" value="ECO:0007669"/>
    <property type="project" value="UniProtKB-KW"/>
</dbReference>
<evidence type="ECO:0000256" key="1">
    <source>
        <dbReference type="ARBA" id="ARBA00004956"/>
    </source>
</evidence>
<evidence type="ECO:0000256" key="8">
    <source>
        <dbReference type="ARBA" id="ARBA00023160"/>
    </source>
</evidence>
<evidence type="ECO:0000256" key="4">
    <source>
        <dbReference type="ARBA" id="ARBA00022741"/>
    </source>
</evidence>
<keyword evidence="5 10" id="KW-0276">Fatty acid metabolism</keyword>
<dbReference type="GO" id="GO:2001295">
    <property type="term" value="P:malonyl-CoA biosynthetic process"/>
    <property type="evidence" value="ECO:0007669"/>
    <property type="project" value="UniProtKB-UniRule"/>
</dbReference>
<evidence type="ECO:0000256" key="5">
    <source>
        <dbReference type="ARBA" id="ARBA00022832"/>
    </source>
</evidence>
<evidence type="ECO:0000256" key="9">
    <source>
        <dbReference type="ARBA" id="ARBA00049152"/>
    </source>
</evidence>
<comment type="caution">
    <text evidence="12">The sequence shown here is derived from an EMBL/GenBank/DDBJ whole genome shotgun (WGS) entry which is preliminary data.</text>
</comment>
<evidence type="ECO:0000259" key="11">
    <source>
        <dbReference type="PROSITE" id="PS50989"/>
    </source>
</evidence>
<dbReference type="GO" id="GO:0009317">
    <property type="term" value="C:acetyl-CoA carboxylase complex"/>
    <property type="evidence" value="ECO:0007669"/>
    <property type="project" value="InterPro"/>
</dbReference>
<gene>
    <name evidence="10" type="primary">accA</name>
    <name evidence="12" type="ORF">H9945_01355</name>
</gene>
<comment type="pathway">
    <text evidence="1 10">Lipid metabolism; malonyl-CoA biosynthesis; malonyl-CoA from acetyl-CoA: step 1/1.</text>
</comment>
<keyword evidence="12" id="KW-0436">Ligase</keyword>
<feature type="domain" description="CoA carboxyltransferase C-terminal" evidence="11">
    <location>
        <begin position="63"/>
        <end position="309"/>
    </location>
</feature>
<keyword evidence="3 10" id="KW-0808">Transferase</keyword>
<comment type="function">
    <text evidence="10">Component of the acetyl coenzyme A carboxylase (ACC) complex. First, biotin carboxylase catalyzes the carboxylation of biotin on its carrier protein (BCCP) and then the CO(2) group is transferred by the carboxyltransferase to acetyl-CoA to form malonyl-CoA.</text>
</comment>
<dbReference type="NCBIfam" id="NF004344">
    <property type="entry name" value="PRK05724.1"/>
    <property type="match status" value="1"/>
</dbReference>
<evidence type="ECO:0000256" key="10">
    <source>
        <dbReference type="HAMAP-Rule" id="MF_00823"/>
    </source>
</evidence>
<evidence type="ECO:0000256" key="2">
    <source>
        <dbReference type="ARBA" id="ARBA00022516"/>
    </source>
</evidence>
<dbReference type="PRINTS" id="PR01069">
    <property type="entry name" value="ACCCTRFRASEA"/>
</dbReference>
<comment type="subcellular location">
    <subcellularLocation>
        <location evidence="10">Cytoplasm</location>
    </subcellularLocation>
</comment>
<evidence type="ECO:0000256" key="3">
    <source>
        <dbReference type="ARBA" id="ARBA00022679"/>
    </source>
</evidence>
<dbReference type="InterPro" id="IPR011763">
    <property type="entry name" value="COA_CT_C"/>
</dbReference>
<keyword evidence="7 10" id="KW-0443">Lipid metabolism</keyword>
<evidence type="ECO:0000313" key="12">
    <source>
        <dbReference type="EMBL" id="HJB41129.1"/>
    </source>
</evidence>
<dbReference type="NCBIfam" id="NF041504">
    <property type="entry name" value="AccA_sub"/>
    <property type="match status" value="1"/>
</dbReference>
<dbReference type="HAMAP" id="MF_00823">
    <property type="entry name" value="AcetylCoA_CT_alpha"/>
    <property type="match status" value="1"/>
</dbReference>
<keyword evidence="8 10" id="KW-0275">Fatty acid biosynthesis</keyword>
<dbReference type="PANTHER" id="PTHR42853">
    <property type="entry name" value="ACETYL-COENZYME A CARBOXYLASE CARBOXYL TRANSFERASE SUBUNIT ALPHA"/>
    <property type="match status" value="1"/>
</dbReference>
<name>A0A9D2M5N2_9FIRM</name>
<comment type="similarity">
    <text evidence="10">Belongs to the AccA family.</text>
</comment>
<reference evidence="12" key="1">
    <citation type="journal article" date="2021" name="PeerJ">
        <title>Extensive microbial diversity within the chicken gut microbiome revealed by metagenomics and culture.</title>
        <authorList>
            <person name="Gilroy R."/>
            <person name="Ravi A."/>
            <person name="Getino M."/>
            <person name="Pursley I."/>
            <person name="Horton D.L."/>
            <person name="Alikhan N.F."/>
            <person name="Baker D."/>
            <person name="Gharbi K."/>
            <person name="Hall N."/>
            <person name="Watson M."/>
            <person name="Adriaenssens E.M."/>
            <person name="Foster-Nyarko E."/>
            <person name="Jarju S."/>
            <person name="Secka A."/>
            <person name="Antonio M."/>
            <person name="Oren A."/>
            <person name="Chaudhuri R.R."/>
            <person name="La Ragione R."/>
            <person name="Hildebrand F."/>
            <person name="Pallen M.J."/>
        </authorList>
    </citation>
    <scope>NUCLEOTIDE SEQUENCE</scope>
    <source>
        <strain evidence="12">ChiBcec8-13705</strain>
    </source>
</reference>
<reference evidence="12" key="2">
    <citation type="submission" date="2021-04" db="EMBL/GenBank/DDBJ databases">
        <authorList>
            <person name="Gilroy R."/>
        </authorList>
    </citation>
    <scope>NUCLEOTIDE SEQUENCE</scope>
    <source>
        <strain evidence="12">ChiBcec8-13705</strain>
    </source>
</reference>
<proteinExistence type="inferred from homology"/>
<dbReference type="SUPFAM" id="SSF52096">
    <property type="entry name" value="ClpP/crotonase"/>
    <property type="match status" value="1"/>
</dbReference>
<evidence type="ECO:0000256" key="6">
    <source>
        <dbReference type="ARBA" id="ARBA00022840"/>
    </source>
</evidence>
<dbReference type="Gene3D" id="3.90.226.10">
    <property type="entry name" value="2-enoyl-CoA Hydratase, Chain A, domain 1"/>
    <property type="match status" value="1"/>
</dbReference>
<dbReference type="NCBIfam" id="TIGR00513">
    <property type="entry name" value="accA"/>
    <property type="match status" value="1"/>
</dbReference>
<dbReference type="Pfam" id="PF03255">
    <property type="entry name" value="ACCA"/>
    <property type="match status" value="1"/>
</dbReference>
<organism evidence="12 13">
    <name type="scientific">Candidatus Gemmiger avicola</name>
    <dbReference type="NCBI Taxonomy" id="2838605"/>
    <lineage>
        <taxon>Bacteria</taxon>
        <taxon>Bacillati</taxon>
        <taxon>Bacillota</taxon>
        <taxon>Clostridia</taxon>
        <taxon>Eubacteriales</taxon>
        <taxon>Gemmiger</taxon>
    </lineage>
</organism>
<dbReference type="EC" id="2.1.3.15" evidence="10"/>
<dbReference type="AlphaFoldDB" id="A0A9D2M5N2"/>
<dbReference type="GO" id="GO:0016743">
    <property type="term" value="F:carboxyl- or carbamoyltransferase activity"/>
    <property type="evidence" value="ECO:0007669"/>
    <property type="project" value="UniProtKB-UniRule"/>
</dbReference>
<dbReference type="InterPro" id="IPR001095">
    <property type="entry name" value="Acetyl_CoA_COase_a_su"/>
</dbReference>